<evidence type="ECO:0000313" key="2">
    <source>
        <dbReference type="EMBL" id="OCS84582.1"/>
    </source>
</evidence>
<dbReference type="EMBL" id="MASJ01000023">
    <property type="protein sequence ID" value="OCS84582.1"/>
    <property type="molecule type" value="Genomic_DNA"/>
</dbReference>
<protein>
    <submittedName>
        <fullName evidence="2">Uncharacterized protein</fullName>
    </submittedName>
</protein>
<evidence type="ECO:0000313" key="3">
    <source>
        <dbReference type="Proteomes" id="UP000093199"/>
    </source>
</evidence>
<gene>
    <name evidence="2" type="ORF">A6M13_03110</name>
</gene>
<dbReference type="AlphaFoldDB" id="A0A1C0YBM8"/>
<feature type="coiled-coil region" evidence="1">
    <location>
        <begin position="360"/>
        <end position="394"/>
    </location>
</feature>
<organism evidence="2 3">
    <name type="scientific">Caryophanon tenue</name>
    <dbReference type="NCBI Taxonomy" id="33978"/>
    <lineage>
        <taxon>Bacteria</taxon>
        <taxon>Bacillati</taxon>
        <taxon>Bacillota</taxon>
        <taxon>Bacilli</taxon>
        <taxon>Bacillales</taxon>
        <taxon>Caryophanaceae</taxon>
        <taxon>Caryophanon</taxon>
    </lineage>
</organism>
<comment type="caution">
    <text evidence="2">The sequence shown here is derived from an EMBL/GenBank/DDBJ whole genome shotgun (WGS) entry which is preliminary data.</text>
</comment>
<keyword evidence="3" id="KW-1185">Reference proteome</keyword>
<sequence>MNEQILQELKKWQQFEAQNKIISPDIFTQMEKLQQVPLSLLWLGHNEESGKLIDAFLNLQFFKGFADNIHGVQFEFEYNDSISYEATFTNGPNQKLDEVTLEKIFFAKESVWQILRGQVQKITIGAPNDMLKWLNVKYCPANQVAKLPSKEQHAWIICFLNEKAEPEQAVMNTLWLSTSIQLILNDVKELLALKQAFKTKEQVEQHIFKTSLQKLNYNAIPFFEKLTLTLSKRMQKMQTAKSLNEEITYLLNAERVKIYFESLSNLQLQNTLQITKLLNDLELLQQIGEGKQITAELNELKNVFQTNIEQALTAYESEYHKFQQTVNSFDEAQQQFNKVMPRANGLHITKTQYKEIMFANRLYNQQATQISEQLDVLKAQRANLKSNILSFEKMLNAFLANAQKGISEKQKAILNSKEAKIKQNVFRKQLALKQSLTHLISLNEASNISDEWINERLVALSKTTENVEQLVPLYAEQGNAPAIAIKVAIPSIKAKLPKKPKEIILDKAALKTTIKSNAKVWTVSILLAAIYIGGNILYFSTSSISNAFSKDVEESALAVIEQEEISEDGISDDQLIEFSRSMLWKYLQLSQHRNFEEIEPYLDTDSNIHLQMKERTKGRIEHASYAVEEFENISIRKKTTQEAYTLISKVLIRKSPYSGGRKTYGEYYLYTVLDTEDPFNIKLQLLQLEDELLD</sequence>
<reference evidence="2 3" key="1">
    <citation type="submission" date="2016-07" db="EMBL/GenBank/DDBJ databases">
        <title>Caryophanon tenue genome sequencing.</title>
        <authorList>
            <person name="Verma A."/>
            <person name="Pal Y."/>
            <person name="Krishnamurthi S."/>
        </authorList>
    </citation>
    <scope>NUCLEOTIDE SEQUENCE [LARGE SCALE GENOMIC DNA]</scope>
    <source>
        <strain evidence="2 3">DSM 14152</strain>
    </source>
</reference>
<accession>A0A1C0YBM8</accession>
<dbReference type="Proteomes" id="UP000093199">
    <property type="component" value="Unassembled WGS sequence"/>
</dbReference>
<dbReference type="RefSeq" id="WP_066545617.1">
    <property type="nucleotide sequence ID" value="NZ_MASJ01000023.1"/>
</dbReference>
<name>A0A1C0YBM8_9BACL</name>
<proteinExistence type="predicted"/>
<keyword evidence="1" id="KW-0175">Coiled coil</keyword>
<evidence type="ECO:0000256" key="1">
    <source>
        <dbReference type="SAM" id="Coils"/>
    </source>
</evidence>